<feature type="region of interest" description="Disordered" evidence="1">
    <location>
        <begin position="1"/>
        <end position="26"/>
    </location>
</feature>
<evidence type="ECO:0000256" key="1">
    <source>
        <dbReference type="SAM" id="MobiDB-lite"/>
    </source>
</evidence>
<feature type="domain" description="Transposase IS66 C-terminal" evidence="2">
    <location>
        <begin position="52"/>
        <end position="89"/>
    </location>
</feature>
<evidence type="ECO:0000313" key="3">
    <source>
        <dbReference type="EMBL" id="SIT45029.1"/>
    </source>
</evidence>
<evidence type="ECO:0000313" key="4">
    <source>
        <dbReference type="Proteomes" id="UP000187012"/>
    </source>
</evidence>
<proteinExistence type="predicted"/>
<dbReference type="STRING" id="1247936.BN2475_520007"/>
<evidence type="ECO:0000259" key="2">
    <source>
        <dbReference type="Pfam" id="PF13817"/>
    </source>
</evidence>
<organism evidence="3 4">
    <name type="scientific">Paraburkholderia ribeironis</name>
    <dbReference type="NCBI Taxonomy" id="1247936"/>
    <lineage>
        <taxon>Bacteria</taxon>
        <taxon>Pseudomonadati</taxon>
        <taxon>Pseudomonadota</taxon>
        <taxon>Betaproteobacteria</taxon>
        <taxon>Burkholderiales</taxon>
        <taxon>Burkholderiaceae</taxon>
        <taxon>Paraburkholderia</taxon>
    </lineage>
</organism>
<protein>
    <recommendedName>
        <fullName evidence="2">Transposase IS66 C-terminal domain-containing protein</fullName>
    </recommendedName>
</protein>
<dbReference type="EMBL" id="CYGX02000052">
    <property type="protein sequence ID" value="SIT45029.1"/>
    <property type="molecule type" value="Genomic_DNA"/>
</dbReference>
<dbReference type="Proteomes" id="UP000187012">
    <property type="component" value="Unassembled WGS sequence"/>
</dbReference>
<sequence>MRGGLPDDSGAATLAQHNPQVRIRPCRDRHNRRNYLFLGSDSGGERAAAMYSLIATCKLNGVNPRAYLEYVLTHIADHKITRIDELLPWNVAGKLTPPAPSTPLTG</sequence>
<dbReference type="InterPro" id="IPR039552">
    <property type="entry name" value="IS66_C"/>
</dbReference>
<reference evidence="3 4" key="1">
    <citation type="submission" date="2016-12" db="EMBL/GenBank/DDBJ databases">
        <authorList>
            <person name="Song W.-J."/>
            <person name="Kurnit D.M."/>
        </authorList>
    </citation>
    <scope>NUCLEOTIDE SEQUENCE [LARGE SCALE GENOMIC DNA]</scope>
    <source>
        <strain evidence="3 4">STM7296</strain>
    </source>
</reference>
<gene>
    <name evidence="3" type="ORF">BN2475_520007</name>
</gene>
<keyword evidence="4" id="KW-1185">Reference proteome</keyword>
<dbReference type="AlphaFoldDB" id="A0A1N7SDG9"/>
<name>A0A1N7SDG9_9BURK</name>
<dbReference type="Pfam" id="PF13817">
    <property type="entry name" value="DDE_Tnp_IS66_C"/>
    <property type="match status" value="1"/>
</dbReference>
<accession>A0A1N7SDG9</accession>